<name>A0A0R0M5X9_9MICR</name>
<dbReference type="EMBL" id="LGUB01000028">
    <property type="protein sequence ID" value="KRH94815.1"/>
    <property type="molecule type" value="Genomic_DNA"/>
</dbReference>
<evidence type="ECO:0000313" key="2">
    <source>
        <dbReference type="Proteomes" id="UP000051530"/>
    </source>
</evidence>
<dbReference type="VEuPathDB" id="MicrosporidiaDB:M153_13700010102"/>
<reference evidence="1 2" key="1">
    <citation type="submission" date="2015-07" db="EMBL/GenBank/DDBJ databases">
        <title>The genome of Pseudoloma neurophilia, a relevant intracellular parasite of the zebrafish.</title>
        <authorList>
            <person name="Ndikumana S."/>
            <person name="Pelin A."/>
            <person name="Sanders J."/>
            <person name="Corradi N."/>
        </authorList>
    </citation>
    <scope>NUCLEOTIDE SEQUENCE [LARGE SCALE GENOMIC DNA]</scope>
    <source>
        <strain evidence="1 2">MK1</strain>
    </source>
</reference>
<organism evidence="1 2">
    <name type="scientific">Pseudoloma neurophilia</name>
    <dbReference type="NCBI Taxonomy" id="146866"/>
    <lineage>
        <taxon>Eukaryota</taxon>
        <taxon>Fungi</taxon>
        <taxon>Fungi incertae sedis</taxon>
        <taxon>Microsporidia</taxon>
        <taxon>Pseudoloma</taxon>
    </lineage>
</organism>
<protein>
    <submittedName>
        <fullName evidence="1">Uncharacterized protein</fullName>
    </submittedName>
</protein>
<proteinExistence type="predicted"/>
<accession>A0A0R0M5X9</accession>
<dbReference type="Proteomes" id="UP000051530">
    <property type="component" value="Unassembled WGS sequence"/>
</dbReference>
<keyword evidence="2" id="KW-1185">Reference proteome</keyword>
<gene>
    <name evidence="1" type="ORF">M153_13700010102</name>
</gene>
<evidence type="ECO:0000313" key="1">
    <source>
        <dbReference type="EMBL" id="KRH94815.1"/>
    </source>
</evidence>
<sequence length="107" mass="12738">MKEDHISLDHDLDINIINRPKIIIFYVNDDKIFNKNRKQYLTIKRSNGNVYNLKGIVHYKKGEKEHFNSYFIKNGKVYDQKSGLHQSLTTANFINVEFLIYELEESE</sequence>
<dbReference type="AlphaFoldDB" id="A0A0R0M5X9"/>
<comment type="caution">
    <text evidence="1">The sequence shown here is derived from an EMBL/GenBank/DDBJ whole genome shotgun (WGS) entry which is preliminary data.</text>
</comment>